<dbReference type="InterPro" id="IPR036291">
    <property type="entry name" value="NAD(P)-bd_dom_sf"/>
</dbReference>
<protein>
    <recommendedName>
        <fullName evidence="2">precorrin-2 dehydrogenase</fullName>
        <ecNumber evidence="2">1.3.1.76</ecNumber>
    </recommendedName>
</protein>
<dbReference type="PANTHER" id="PTHR35330:SF1">
    <property type="entry name" value="SIROHEME BIOSYNTHESIS PROTEIN MET8"/>
    <property type="match status" value="1"/>
</dbReference>
<dbReference type="SUPFAM" id="SSF51735">
    <property type="entry name" value="NAD(P)-binding Rossmann-fold domains"/>
    <property type="match status" value="1"/>
</dbReference>
<dbReference type="Gene3D" id="3.40.50.720">
    <property type="entry name" value="NAD(P)-binding Rossmann-like Domain"/>
    <property type="match status" value="1"/>
</dbReference>
<dbReference type="InterPro" id="IPR042518">
    <property type="entry name" value="SirC_C"/>
</dbReference>
<dbReference type="Pfam" id="PF22440">
    <property type="entry name" value="SirC_C"/>
    <property type="match status" value="1"/>
</dbReference>
<comment type="caution">
    <text evidence="7">The sequence shown here is derived from an EMBL/GenBank/DDBJ whole genome shotgun (WGS) entry which is preliminary data.</text>
</comment>
<dbReference type="AlphaFoldDB" id="A0A398B912"/>
<evidence type="ECO:0000256" key="3">
    <source>
        <dbReference type="ARBA" id="ARBA00023002"/>
    </source>
</evidence>
<evidence type="ECO:0000256" key="6">
    <source>
        <dbReference type="ARBA" id="ARBA00047561"/>
    </source>
</evidence>
<evidence type="ECO:0000256" key="2">
    <source>
        <dbReference type="ARBA" id="ARBA00012400"/>
    </source>
</evidence>
<dbReference type="Pfam" id="PF13241">
    <property type="entry name" value="NAD_binding_7"/>
    <property type="match status" value="1"/>
</dbReference>
<sequence>MPRTSTVLDFKVQGAVILSAYPIHLQLKDRPAVVIGGGKVAERKTRSLLDAGAVITVISPVVTSAIQSWVGEGRVIWKNKTFQRDDVKDAFLIIACTNDRSVNGEVYEACNGRQLVNIADDPEKSTFTVPAVLHRGRLCLSVSTSGASPGLSKQIVERLESEFDESYEEYLEFLFTARKRILGAESDPIRKKQLLSQLLDARFAELTKQREMKERNRLLNRLISEGKLDT</sequence>
<keyword evidence="5" id="KW-0627">Porphyrin biosynthesis</keyword>
<comment type="catalytic activity">
    <reaction evidence="6">
        <text>precorrin-2 + NAD(+) = sirohydrochlorin + NADH + 2 H(+)</text>
        <dbReference type="Rhea" id="RHEA:15613"/>
        <dbReference type="ChEBI" id="CHEBI:15378"/>
        <dbReference type="ChEBI" id="CHEBI:57540"/>
        <dbReference type="ChEBI" id="CHEBI:57945"/>
        <dbReference type="ChEBI" id="CHEBI:58351"/>
        <dbReference type="ChEBI" id="CHEBI:58827"/>
        <dbReference type="EC" id="1.3.1.76"/>
    </reaction>
</comment>
<dbReference type="UniPathway" id="UPA00262">
    <property type="reaction ID" value="UER00222"/>
</dbReference>
<gene>
    <name evidence="7" type="ORF">D1970_07265</name>
</gene>
<dbReference type="EMBL" id="QWVT01000013">
    <property type="protein sequence ID" value="RID86317.1"/>
    <property type="molecule type" value="Genomic_DNA"/>
</dbReference>
<name>A0A398B912_9BACI</name>
<dbReference type="InterPro" id="IPR006367">
    <property type="entry name" value="Sirohaem_synthase_N"/>
</dbReference>
<evidence type="ECO:0000313" key="7">
    <source>
        <dbReference type="EMBL" id="RID86317.1"/>
    </source>
</evidence>
<keyword evidence="3" id="KW-0560">Oxidoreductase</keyword>
<proteinExistence type="predicted"/>
<evidence type="ECO:0000256" key="5">
    <source>
        <dbReference type="ARBA" id="ARBA00023244"/>
    </source>
</evidence>
<dbReference type="NCBIfam" id="TIGR01470">
    <property type="entry name" value="cysG_Nterm"/>
    <property type="match status" value="1"/>
</dbReference>
<dbReference type="OrthoDB" id="9773765at2"/>
<dbReference type="InterPro" id="IPR028161">
    <property type="entry name" value="Met8-like"/>
</dbReference>
<reference evidence="7 8" key="1">
    <citation type="submission" date="2018-08" db="EMBL/GenBank/DDBJ databases">
        <title>Bacillus jemisoniae sp. nov., Bacillus chryseoplanitiae sp. nov., Bacillus resnikiae sp. nov., and Bacillus frankliniae sp. nov., isolated from Viking spacecraft and associated surfaces.</title>
        <authorList>
            <person name="Seuylemezian A."/>
            <person name="Vaishampayan P."/>
        </authorList>
    </citation>
    <scope>NUCLEOTIDE SEQUENCE [LARGE SCALE GENOMIC DNA]</scope>
    <source>
        <strain evidence="7 8">JJ-247</strain>
    </source>
</reference>
<evidence type="ECO:0000256" key="4">
    <source>
        <dbReference type="ARBA" id="ARBA00023027"/>
    </source>
</evidence>
<dbReference type="Gene3D" id="1.10.8.610">
    <property type="entry name" value="SirC, precorrin-2 dehydrogenase, C-terminal helical domain-like"/>
    <property type="match status" value="1"/>
</dbReference>
<dbReference type="GO" id="GO:0004325">
    <property type="term" value="F:ferrochelatase activity"/>
    <property type="evidence" value="ECO:0007669"/>
    <property type="project" value="InterPro"/>
</dbReference>
<accession>A0A398B912</accession>
<organism evidence="7 8">
    <name type="scientific">Mesobacillus zeae</name>
    <dbReference type="NCBI Taxonomy" id="1917180"/>
    <lineage>
        <taxon>Bacteria</taxon>
        <taxon>Bacillati</taxon>
        <taxon>Bacillota</taxon>
        <taxon>Bacilli</taxon>
        <taxon>Bacillales</taxon>
        <taxon>Bacillaceae</taxon>
        <taxon>Mesobacillus</taxon>
    </lineage>
</organism>
<dbReference type="NCBIfam" id="NF005222">
    <property type="entry name" value="PRK06718.1"/>
    <property type="match status" value="1"/>
</dbReference>
<keyword evidence="4" id="KW-0520">NAD</keyword>
<dbReference type="Proteomes" id="UP000265816">
    <property type="component" value="Unassembled WGS sequence"/>
</dbReference>
<dbReference type="SUPFAM" id="SSF75615">
    <property type="entry name" value="Siroheme synthase middle domains-like"/>
    <property type="match status" value="1"/>
</dbReference>
<evidence type="ECO:0000256" key="1">
    <source>
        <dbReference type="ARBA" id="ARBA00005010"/>
    </source>
</evidence>
<comment type="pathway">
    <text evidence="1">Porphyrin-containing compound metabolism; siroheme biosynthesis; sirohydrochlorin from precorrin-2: step 1/1.</text>
</comment>
<dbReference type="EC" id="1.3.1.76" evidence="2"/>
<dbReference type="PANTHER" id="PTHR35330">
    <property type="entry name" value="SIROHEME BIOSYNTHESIS PROTEIN MET8"/>
    <property type="match status" value="1"/>
</dbReference>
<dbReference type="GO" id="GO:0019354">
    <property type="term" value="P:siroheme biosynthetic process"/>
    <property type="evidence" value="ECO:0007669"/>
    <property type="project" value="UniProtKB-UniPathway"/>
</dbReference>
<evidence type="ECO:0000313" key="8">
    <source>
        <dbReference type="Proteomes" id="UP000265816"/>
    </source>
</evidence>
<keyword evidence="8" id="KW-1185">Reference proteome</keyword>
<dbReference type="GO" id="GO:0043115">
    <property type="term" value="F:precorrin-2 dehydrogenase activity"/>
    <property type="evidence" value="ECO:0007669"/>
    <property type="project" value="UniProtKB-EC"/>
</dbReference>